<comment type="caution">
    <text evidence="2">The sequence shown here is derived from an EMBL/GenBank/DDBJ whole genome shotgun (WGS) entry which is preliminary data.</text>
</comment>
<protein>
    <submittedName>
        <fullName evidence="2">Replication factor a (Ssdna-binding protein)</fullName>
    </submittedName>
</protein>
<dbReference type="PANTHER" id="PTHR13356:SF0">
    <property type="entry name" value="SOSS COMPLEX SUBUNIT B HOMOLOG"/>
    <property type="match status" value="1"/>
</dbReference>
<organism evidence="2">
    <name type="scientific">hydrocarbon metagenome</name>
    <dbReference type="NCBI Taxonomy" id="938273"/>
    <lineage>
        <taxon>unclassified sequences</taxon>
        <taxon>metagenomes</taxon>
        <taxon>ecological metagenomes</taxon>
    </lineage>
</organism>
<gene>
    <name evidence="2" type="ORF">ASZ90_015141</name>
</gene>
<sequence>MQFHYALVDDLISREEFERRVEAKMEECGDLIDDVTAAMLIVGELGRQHVKISGLSGPSTLFSFFGKVVSIAPPREFTRKDGEKGWVAHLILGDETGQVRAVLWDEKAAAAAEIETGDVLEVIGKHAGKQGPDIAVLALRKAPCEIDCGASVHPRFTPPERKDLSLRVLYLAEPRTITRRDGSPAELVEGGVTDGARVTRMVSWQPALFDAILPGMTIRARGALVKARNTGVEYVIDEKSEVLAEDHEIPFRFSGLDEVCADGSWSVEGEITQIQPVRAFTSRDGREGHVRNLVISDDTARARVVLWGDRALLPLVRGDRVSLYNAQLKTGRTGDPELHIGAGGFIAAHPAGRPEAIVMEGTVIVTREGTFLDNGADRFLISGDLPHGQEIRVEGMRSGERITPASVEILRKDTGKLCSLLAELAGTR</sequence>
<dbReference type="SUPFAM" id="SSF50249">
    <property type="entry name" value="Nucleic acid-binding proteins"/>
    <property type="match status" value="3"/>
</dbReference>
<dbReference type="EMBL" id="LNQE01001576">
    <property type="protein sequence ID" value="KUG15199.1"/>
    <property type="molecule type" value="Genomic_DNA"/>
</dbReference>
<dbReference type="GO" id="GO:0003677">
    <property type="term" value="F:DNA binding"/>
    <property type="evidence" value="ECO:0007669"/>
    <property type="project" value="UniProtKB-KW"/>
</dbReference>
<dbReference type="CDD" id="cd04491">
    <property type="entry name" value="SoSSB_OBF"/>
    <property type="match status" value="2"/>
</dbReference>
<dbReference type="GO" id="GO:0000724">
    <property type="term" value="P:double-strand break repair via homologous recombination"/>
    <property type="evidence" value="ECO:0007669"/>
    <property type="project" value="TreeGrafter"/>
</dbReference>
<keyword evidence="1 2" id="KW-0238">DNA-binding</keyword>
<dbReference type="GO" id="GO:0010212">
    <property type="term" value="P:response to ionizing radiation"/>
    <property type="evidence" value="ECO:0007669"/>
    <property type="project" value="TreeGrafter"/>
</dbReference>
<evidence type="ECO:0000313" key="2">
    <source>
        <dbReference type="EMBL" id="KUG15199.1"/>
    </source>
</evidence>
<name>A0A0W8F2X8_9ZZZZ</name>
<dbReference type="InterPro" id="IPR012340">
    <property type="entry name" value="NA-bd_OB-fold"/>
</dbReference>
<dbReference type="Gene3D" id="2.40.50.140">
    <property type="entry name" value="Nucleic acid-binding proteins"/>
    <property type="match status" value="3"/>
</dbReference>
<evidence type="ECO:0000256" key="1">
    <source>
        <dbReference type="ARBA" id="ARBA00023125"/>
    </source>
</evidence>
<dbReference type="AlphaFoldDB" id="A0A0W8F2X8"/>
<accession>A0A0W8F2X8</accession>
<proteinExistence type="predicted"/>
<reference evidence="2" key="1">
    <citation type="journal article" date="2015" name="Proc. Natl. Acad. Sci. U.S.A.">
        <title>Networks of energetic and metabolic interactions define dynamics in microbial communities.</title>
        <authorList>
            <person name="Embree M."/>
            <person name="Liu J.K."/>
            <person name="Al-Bassam M.M."/>
            <person name="Zengler K."/>
        </authorList>
    </citation>
    <scope>NUCLEOTIDE SEQUENCE</scope>
</reference>
<dbReference type="InterPro" id="IPR051231">
    <property type="entry name" value="SOSS-B"/>
</dbReference>
<dbReference type="PANTHER" id="PTHR13356">
    <property type="entry name" value="OB FOLD NUCLEIC ACID BINDING PROTEIN-RELATED"/>
    <property type="match status" value="1"/>
</dbReference>